<dbReference type="InterPro" id="IPR036873">
    <property type="entry name" value="Rhodanese-like_dom_sf"/>
</dbReference>
<dbReference type="EMBL" id="JACSQS010000022">
    <property type="protein sequence ID" value="MBD7955745.1"/>
    <property type="molecule type" value="Genomic_DNA"/>
</dbReference>
<dbReference type="PROSITE" id="PS50206">
    <property type="entry name" value="RHODANESE_3"/>
    <property type="match status" value="1"/>
</dbReference>
<dbReference type="HAMAP" id="MF_00469">
    <property type="entry name" value="TrhO"/>
    <property type="match status" value="1"/>
</dbReference>
<dbReference type="Pfam" id="PF00581">
    <property type="entry name" value="Rhodanese"/>
    <property type="match status" value="1"/>
</dbReference>
<keyword evidence="1" id="KW-0560">Oxidoreductase</keyword>
<dbReference type="Gene3D" id="3.40.250.10">
    <property type="entry name" value="Rhodanese-like domain"/>
    <property type="match status" value="1"/>
</dbReference>
<evidence type="ECO:0000256" key="1">
    <source>
        <dbReference type="HAMAP-Rule" id="MF_00469"/>
    </source>
</evidence>
<dbReference type="InterPro" id="IPR001763">
    <property type="entry name" value="Rhodanese-like_dom"/>
</dbReference>
<gene>
    <name evidence="1" type="primary">trhO</name>
    <name evidence="3" type="ORF">H9654_16225</name>
</gene>
<feature type="domain" description="Rhodanese" evidence="2">
    <location>
        <begin position="128"/>
        <end position="222"/>
    </location>
</feature>
<evidence type="ECO:0000313" key="4">
    <source>
        <dbReference type="Proteomes" id="UP000636938"/>
    </source>
</evidence>
<dbReference type="PANTHER" id="PTHR43268">
    <property type="entry name" value="THIOSULFATE SULFURTRANSFERASE/RHODANESE-LIKE DOMAIN-CONTAINING PROTEIN 2"/>
    <property type="match status" value="1"/>
</dbReference>
<accession>A0A8X8G2Z8</accession>
<evidence type="ECO:0000313" key="3">
    <source>
        <dbReference type="EMBL" id="MBD7955745.1"/>
    </source>
</evidence>
<dbReference type="AlphaFoldDB" id="A0A8X8G2Z8"/>
<dbReference type="RefSeq" id="WP_191771784.1">
    <property type="nucleotide sequence ID" value="NZ_JACSQS010000022.1"/>
</dbReference>
<evidence type="ECO:0000259" key="2">
    <source>
        <dbReference type="PROSITE" id="PS50206"/>
    </source>
</evidence>
<protein>
    <recommendedName>
        <fullName evidence="1">tRNA uridine(34) hydroxylase</fullName>
        <ecNumber evidence="1">1.14.-.-</ecNumber>
    </recommendedName>
    <alternativeName>
        <fullName evidence="1">tRNA hydroxylation protein O</fullName>
    </alternativeName>
</protein>
<name>A0A8X8G2Z8_9GAMM</name>
<dbReference type="Proteomes" id="UP000636938">
    <property type="component" value="Unassembled WGS sequence"/>
</dbReference>
<dbReference type="NCBIfam" id="NF003703">
    <property type="entry name" value="PRK05320.1"/>
    <property type="match status" value="1"/>
</dbReference>
<keyword evidence="4" id="KW-1185">Reference proteome</keyword>
<keyword evidence="1" id="KW-0819">tRNA processing</keyword>
<dbReference type="PANTHER" id="PTHR43268:SF3">
    <property type="entry name" value="RHODANESE-LIKE DOMAIN-CONTAINING PROTEIN 7-RELATED"/>
    <property type="match status" value="1"/>
</dbReference>
<comment type="catalytic activity">
    <reaction evidence="1">
        <text>uridine(34) in tRNA + AH2 + O2 = 5-hydroxyuridine(34) in tRNA + A + H2O</text>
        <dbReference type="Rhea" id="RHEA:64224"/>
        <dbReference type="Rhea" id="RHEA-COMP:11727"/>
        <dbReference type="Rhea" id="RHEA-COMP:13381"/>
        <dbReference type="ChEBI" id="CHEBI:13193"/>
        <dbReference type="ChEBI" id="CHEBI:15377"/>
        <dbReference type="ChEBI" id="CHEBI:15379"/>
        <dbReference type="ChEBI" id="CHEBI:17499"/>
        <dbReference type="ChEBI" id="CHEBI:65315"/>
        <dbReference type="ChEBI" id="CHEBI:136877"/>
    </reaction>
</comment>
<sequence>MIANTAAYHFVTVENPQQLADQLLARAEAAGLRGSILVAGEGLNLFLAGAPAGIDGFYSALQADDRFAGMRVKTSFSEHQPFARLKVKVKEEIISFRRDDGQPLAYPRAPAIDPATVQRWLRQGHDDAGKPVVMLDTRNLQEVEFGTFQDALVLPIEKFTDLPAALAPHRDALKDSTVVSFCTGGIRCEKAALWMRNDGMENVLQLEGGILGYFEEVGGEGYDGRCFVFDERVALDAQLQPLVDQPLPEPRPSAF</sequence>
<dbReference type="SMART" id="SM00450">
    <property type="entry name" value="RHOD"/>
    <property type="match status" value="1"/>
</dbReference>
<dbReference type="Pfam" id="PF17773">
    <property type="entry name" value="UPF0176_N"/>
    <property type="match status" value="1"/>
</dbReference>
<dbReference type="InterPro" id="IPR040503">
    <property type="entry name" value="TRHO_N"/>
</dbReference>
<organism evidence="3 4">
    <name type="scientific">Stenotrophomonas lacuserhaii</name>
    <dbReference type="NCBI Taxonomy" id="2760084"/>
    <lineage>
        <taxon>Bacteria</taxon>
        <taxon>Pseudomonadati</taxon>
        <taxon>Pseudomonadota</taxon>
        <taxon>Gammaproteobacteria</taxon>
        <taxon>Lysobacterales</taxon>
        <taxon>Lysobacteraceae</taxon>
        <taxon>Stenotrophomonas</taxon>
    </lineage>
</organism>
<dbReference type="GO" id="GO:0006400">
    <property type="term" value="P:tRNA modification"/>
    <property type="evidence" value="ECO:0007669"/>
    <property type="project" value="UniProtKB-UniRule"/>
</dbReference>
<dbReference type="Gene3D" id="3.30.70.100">
    <property type="match status" value="1"/>
</dbReference>
<comment type="caution">
    <text evidence="3">The sequence shown here is derived from an EMBL/GenBank/DDBJ whole genome shotgun (WGS) entry which is preliminary data.</text>
</comment>
<comment type="function">
    <text evidence="1">Catalyzes oxygen-dependent 5-hydroxyuridine (ho5U) modification at position 34 in tRNAs.</text>
</comment>
<dbReference type="GO" id="GO:0016705">
    <property type="term" value="F:oxidoreductase activity, acting on paired donors, with incorporation or reduction of molecular oxygen"/>
    <property type="evidence" value="ECO:0007669"/>
    <property type="project" value="UniProtKB-UniRule"/>
</dbReference>
<dbReference type="InterPro" id="IPR020936">
    <property type="entry name" value="TrhO"/>
</dbReference>
<comment type="similarity">
    <text evidence="1">Belongs to the TrhO family.</text>
</comment>
<dbReference type="EC" id="1.14.-.-" evidence="1"/>
<dbReference type="SUPFAM" id="SSF52821">
    <property type="entry name" value="Rhodanese/Cell cycle control phosphatase"/>
    <property type="match status" value="1"/>
</dbReference>
<proteinExistence type="inferred from homology"/>
<reference evidence="3 4" key="1">
    <citation type="submission" date="2020-08" db="EMBL/GenBank/DDBJ databases">
        <title>A Genomic Blueprint of the Chicken Gut Microbiome.</title>
        <authorList>
            <person name="Gilroy R."/>
            <person name="Ravi A."/>
            <person name="Getino M."/>
            <person name="Pursley I."/>
            <person name="Horton D.L."/>
            <person name="Alikhan N.-F."/>
            <person name="Baker D."/>
            <person name="Gharbi K."/>
            <person name="Hall N."/>
            <person name="Watson M."/>
            <person name="Adriaenssens E.M."/>
            <person name="Foster-Nyarko E."/>
            <person name="Jarju S."/>
            <person name="Secka A."/>
            <person name="Antonio M."/>
            <person name="Oren A."/>
            <person name="Chaudhuri R."/>
            <person name="La Ragione R.M."/>
            <person name="Hildebrand F."/>
            <person name="Pallen M.J."/>
        </authorList>
    </citation>
    <scope>NUCLEOTIDE SEQUENCE [LARGE SCALE GENOMIC DNA]</scope>
    <source>
        <strain evidence="3 4">Sa5BUN4</strain>
    </source>
</reference>